<dbReference type="PANTHER" id="PTHR43612:SF3">
    <property type="entry name" value="TRIFUNCTIONAL ENZYME SUBUNIT ALPHA, MITOCHONDRIAL"/>
    <property type="match status" value="1"/>
</dbReference>
<accession>H6L5M9</accession>
<dbReference type="GO" id="GO:0070403">
    <property type="term" value="F:NAD+ binding"/>
    <property type="evidence" value="ECO:0007669"/>
    <property type="project" value="InterPro"/>
</dbReference>
<keyword evidence="4" id="KW-0442">Lipid degradation</keyword>
<evidence type="ECO:0000256" key="6">
    <source>
        <dbReference type="ARBA" id="ARBA00023027"/>
    </source>
</evidence>
<dbReference type="EC" id="1.1.1.35" evidence="13"/>
<evidence type="ECO:0000256" key="7">
    <source>
        <dbReference type="ARBA" id="ARBA00023098"/>
    </source>
</evidence>
<dbReference type="PANTHER" id="PTHR43612">
    <property type="entry name" value="TRIFUNCTIONAL ENZYME SUBUNIT ALPHA"/>
    <property type="match status" value="1"/>
</dbReference>
<evidence type="ECO:0000256" key="5">
    <source>
        <dbReference type="ARBA" id="ARBA00023002"/>
    </source>
</evidence>
<keyword evidence="9" id="KW-0511">Multifunctional enzyme</keyword>
<dbReference type="InterPro" id="IPR008927">
    <property type="entry name" value="6-PGluconate_DH-like_C_sf"/>
</dbReference>
<dbReference type="InterPro" id="IPR050136">
    <property type="entry name" value="FA_oxidation_alpha_subunit"/>
</dbReference>
<dbReference type="Gene3D" id="1.10.1040.50">
    <property type="match status" value="1"/>
</dbReference>
<keyword evidence="3" id="KW-0276">Fatty acid metabolism</keyword>
<dbReference type="KEGG" id="sgn:SGRA_2517"/>
<protein>
    <submittedName>
        <fullName evidence="13">3-hydroxyacyl-CoA dehydrogenase</fullName>
        <ecNumber evidence="13">1.1.1.35</ecNumber>
    </submittedName>
</protein>
<dbReference type="Proteomes" id="UP000007519">
    <property type="component" value="Chromosome"/>
</dbReference>
<dbReference type="GO" id="GO:0006635">
    <property type="term" value="P:fatty acid beta-oxidation"/>
    <property type="evidence" value="ECO:0007669"/>
    <property type="project" value="UniProtKB-UniPathway"/>
</dbReference>
<dbReference type="HOGENOM" id="CLU_009834_15_3_10"/>
<dbReference type="STRING" id="984262.SGRA_2517"/>
<dbReference type="FunFam" id="3.40.50.720:FF:000009">
    <property type="entry name" value="Fatty oxidation complex, alpha subunit"/>
    <property type="match status" value="1"/>
</dbReference>
<dbReference type="Pfam" id="PF02737">
    <property type="entry name" value="3HCDH_N"/>
    <property type="match status" value="1"/>
</dbReference>
<dbReference type="AlphaFoldDB" id="H6L5M9"/>
<dbReference type="OrthoDB" id="9771883at2"/>
<dbReference type="SUPFAM" id="SSF48179">
    <property type="entry name" value="6-phosphogluconate dehydrogenase C-terminal domain-like"/>
    <property type="match status" value="2"/>
</dbReference>
<keyword evidence="8" id="KW-0456">Lyase</keyword>
<keyword evidence="14" id="KW-1185">Reference proteome</keyword>
<keyword evidence="6" id="KW-0520">NAD</keyword>
<dbReference type="InterPro" id="IPR029045">
    <property type="entry name" value="ClpP/crotonase-like_dom_sf"/>
</dbReference>
<evidence type="ECO:0000256" key="10">
    <source>
        <dbReference type="ARBA" id="ARBA00049556"/>
    </source>
</evidence>
<evidence type="ECO:0000259" key="11">
    <source>
        <dbReference type="Pfam" id="PF00725"/>
    </source>
</evidence>
<comment type="catalytic activity">
    <reaction evidence="10">
        <text>a (3S)-3-hydroxyacyl-CoA + NAD(+) = a 3-oxoacyl-CoA + NADH + H(+)</text>
        <dbReference type="Rhea" id="RHEA:22432"/>
        <dbReference type="ChEBI" id="CHEBI:15378"/>
        <dbReference type="ChEBI" id="CHEBI:57318"/>
        <dbReference type="ChEBI" id="CHEBI:57540"/>
        <dbReference type="ChEBI" id="CHEBI:57945"/>
        <dbReference type="ChEBI" id="CHEBI:90726"/>
        <dbReference type="EC" id="1.1.1.35"/>
    </reaction>
</comment>
<sequence length="704" mass="78745">MIYYKKDSEGIVSLTLDKSGERVNTINPQIAKAFLPVLDHLEADKSLKGVIILSAKRSFLAGGDLDFLHRAEEPAKIFEHTALLGEIYRRFERLKVPVVAAINGAALGSGFELVLACHYRIALDHPRTLLGLPELSLGMIPGGGGIIRLMWMLGLEEAYKFISSSRQIHVKEALQKGIIDEAVERPEELIRNAKRWILSSPCIEKPWDAEDRIAKESNPKHPKTAQRIAKLSTELIAKTRNNYPALLSLLNCMAEGASVDFDAATRINARYFTAMIMSKNCRNQTKAFWYDLNKIKQGMSRPKGFGRFRARKIGVIGAGQMGSGIAYVAAMQGIEVLLRDVSKRLAEQGKNNAREKLSRLEKSGKMTTEQAEEILNRIQTTSDLREMEDCDLVIEAVFENMALKQRIIKEVELEMQQHSFLATNTASLQVSDLAQASIQPENYIGMHFFTPINRIPLVEIIVGKKTADETVARAFDFVLQLRKTPIIVQDRPAFFVSRVASTYFMEGILLLKEGQGPAAIENAGLQAGMPMGPLAFADNLGFKYIISAEEQAAQQLDGRYQASPAIAVLQEMLAQERYGKARNGGFYNYKEEPVRLWGQLKENFPLAQEQLLPKDLQDRLLFIQCLEAVRCLEEGVIQNSYDANLGSIYGWGFAPFKGGVIQFINDYGLREFVARAEVLAQRFGPRFKPSASLLEMAEQDTNFL</sequence>
<evidence type="ECO:0000256" key="3">
    <source>
        <dbReference type="ARBA" id="ARBA00022832"/>
    </source>
</evidence>
<reference evidence="13 14" key="1">
    <citation type="journal article" date="2012" name="Stand. Genomic Sci.">
        <title>Complete genome sequencing and analysis of Saprospira grandis str. Lewin, a predatory marine bacterium.</title>
        <authorList>
            <person name="Saw J.H."/>
            <person name="Yuryev A."/>
            <person name="Kanbe M."/>
            <person name="Hou S."/>
            <person name="Young A.G."/>
            <person name="Aizawa S."/>
            <person name="Alam M."/>
        </authorList>
    </citation>
    <scope>NUCLEOTIDE SEQUENCE [LARGE SCALE GENOMIC DNA]</scope>
    <source>
        <strain evidence="13 14">Lewin</strain>
    </source>
</reference>
<evidence type="ECO:0000256" key="9">
    <source>
        <dbReference type="ARBA" id="ARBA00023268"/>
    </source>
</evidence>
<comment type="similarity">
    <text evidence="2">In the central section; belongs to the 3-hydroxyacyl-CoA dehydrogenase family.</text>
</comment>
<keyword evidence="5 13" id="KW-0560">Oxidoreductase</keyword>
<dbReference type="InterPro" id="IPR036291">
    <property type="entry name" value="NAD(P)-bd_dom_sf"/>
</dbReference>
<dbReference type="InterPro" id="IPR001753">
    <property type="entry name" value="Enoyl-CoA_hydra/iso"/>
</dbReference>
<dbReference type="UniPathway" id="UPA00659"/>
<organism evidence="13 14">
    <name type="scientific">Saprospira grandis (strain Lewin)</name>
    <dbReference type="NCBI Taxonomy" id="984262"/>
    <lineage>
        <taxon>Bacteria</taxon>
        <taxon>Pseudomonadati</taxon>
        <taxon>Bacteroidota</taxon>
        <taxon>Saprospiria</taxon>
        <taxon>Saprospirales</taxon>
        <taxon>Saprospiraceae</taxon>
        <taxon>Saprospira</taxon>
    </lineage>
</organism>
<dbReference type="CDD" id="cd06558">
    <property type="entry name" value="crotonase-like"/>
    <property type="match status" value="1"/>
</dbReference>
<dbReference type="Gene3D" id="3.90.226.10">
    <property type="entry name" value="2-enoyl-CoA Hydratase, Chain A, domain 1"/>
    <property type="match status" value="1"/>
</dbReference>
<evidence type="ECO:0000256" key="1">
    <source>
        <dbReference type="ARBA" id="ARBA00005005"/>
    </source>
</evidence>
<feature type="domain" description="3-hydroxyacyl-CoA dehydrogenase NAD binding" evidence="12">
    <location>
        <begin position="312"/>
        <end position="490"/>
    </location>
</feature>
<dbReference type="RefSeq" id="WP_015692858.1">
    <property type="nucleotide sequence ID" value="NC_016940.1"/>
</dbReference>
<dbReference type="Pfam" id="PF00725">
    <property type="entry name" value="3HCDH"/>
    <property type="match status" value="1"/>
</dbReference>
<evidence type="ECO:0000256" key="4">
    <source>
        <dbReference type="ARBA" id="ARBA00022963"/>
    </source>
</evidence>
<evidence type="ECO:0000259" key="12">
    <source>
        <dbReference type="Pfam" id="PF02737"/>
    </source>
</evidence>
<dbReference type="EMBL" id="CP002831">
    <property type="protein sequence ID" value="AFC25245.1"/>
    <property type="molecule type" value="Genomic_DNA"/>
</dbReference>
<feature type="domain" description="3-hydroxyacyl-CoA dehydrogenase C-terminal" evidence="11">
    <location>
        <begin position="494"/>
        <end position="589"/>
    </location>
</feature>
<evidence type="ECO:0000313" key="14">
    <source>
        <dbReference type="Proteomes" id="UP000007519"/>
    </source>
</evidence>
<dbReference type="GO" id="GO:0004300">
    <property type="term" value="F:enoyl-CoA hydratase activity"/>
    <property type="evidence" value="ECO:0007669"/>
    <property type="project" value="TreeGrafter"/>
</dbReference>
<dbReference type="InterPro" id="IPR006176">
    <property type="entry name" value="3-OHacyl-CoA_DH_NAD-bd"/>
</dbReference>
<dbReference type="InterPro" id="IPR006108">
    <property type="entry name" value="3HC_DH_C"/>
</dbReference>
<evidence type="ECO:0000313" key="13">
    <source>
        <dbReference type="EMBL" id="AFC25245.1"/>
    </source>
</evidence>
<dbReference type="GO" id="GO:0016509">
    <property type="term" value="F:long-chain (3S)-3-hydroxyacyl-CoA dehydrogenase (NAD+) activity"/>
    <property type="evidence" value="ECO:0007669"/>
    <property type="project" value="TreeGrafter"/>
</dbReference>
<evidence type="ECO:0000256" key="8">
    <source>
        <dbReference type="ARBA" id="ARBA00023239"/>
    </source>
</evidence>
<dbReference type="Gene3D" id="3.40.50.720">
    <property type="entry name" value="NAD(P)-binding Rossmann-like Domain"/>
    <property type="match status" value="1"/>
</dbReference>
<dbReference type="Pfam" id="PF00378">
    <property type="entry name" value="ECH_1"/>
    <property type="match status" value="1"/>
</dbReference>
<dbReference type="SUPFAM" id="SSF52096">
    <property type="entry name" value="ClpP/crotonase"/>
    <property type="match status" value="1"/>
</dbReference>
<dbReference type="eggNOG" id="COG1250">
    <property type="taxonomic scope" value="Bacteria"/>
</dbReference>
<evidence type="ECO:0000256" key="2">
    <source>
        <dbReference type="ARBA" id="ARBA00007005"/>
    </source>
</evidence>
<dbReference type="SUPFAM" id="SSF51735">
    <property type="entry name" value="NAD(P)-binding Rossmann-fold domains"/>
    <property type="match status" value="1"/>
</dbReference>
<proteinExistence type="inferred from homology"/>
<name>H6L5M9_SAPGL</name>
<keyword evidence="7" id="KW-0443">Lipid metabolism</keyword>
<gene>
    <name evidence="13" type="primary">fadJ</name>
    <name evidence="13" type="ordered locus">SGRA_2517</name>
</gene>
<dbReference type="eggNOG" id="COG1024">
    <property type="taxonomic scope" value="Bacteria"/>
</dbReference>
<comment type="pathway">
    <text evidence="1">Lipid metabolism; fatty acid beta-oxidation.</text>
</comment>